<name>A0A3E2HBK0_SCYLI</name>
<proteinExistence type="predicted"/>
<evidence type="ECO:0000313" key="3">
    <source>
        <dbReference type="Proteomes" id="UP000258309"/>
    </source>
</evidence>
<gene>
    <name evidence="2" type="ORF">B7463_g5539</name>
</gene>
<comment type="caution">
    <text evidence="2">The sequence shown here is derived from an EMBL/GenBank/DDBJ whole genome shotgun (WGS) entry which is preliminary data.</text>
</comment>
<organism evidence="2 3">
    <name type="scientific">Scytalidium lignicola</name>
    <name type="common">Hyphomycete</name>
    <dbReference type="NCBI Taxonomy" id="5539"/>
    <lineage>
        <taxon>Eukaryota</taxon>
        <taxon>Fungi</taxon>
        <taxon>Dikarya</taxon>
        <taxon>Ascomycota</taxon>
        <taxon>Pezizomycotina</taxon>
        <taxon>Leotiomycetes</taxon>
        <taxon>Leotiomycetes incertae sedis</taxon>
        <taxon>Scytalidium</taxon>
    </lineage>
</organism>
<dbReference type="EMBL" id="NCSJ02000091">
    <property type="protein sequence ID" value="RFU30796.1"/>
    <property type="molecule type" value="Genomic_DNA"/>
</dbReference>
<sequence length="171" mass="19014">MNKDSSGTPAYASLNTPPTSSNISPPLYSESETLAIPTAKANSPFPIIEQLIALVQDLKEFFELHRVEMKKEEDDIASYECDKPLKDVDAVISFIANSIMPFYNKFSAIFTDPSYGLYPGSAEVKNIDDCYKPLLSKVSELSETFAATVTISDLKIFKILYIKLCTRLLPI</sequence>
<protein>
    <submittedName>
        <fullName evidence="2">Uncharacterized protein</fullName>
    </submittedName>
</protein>
<feature type="non-terminal residue" evidence="2">
    <location>
        <position position="171"/>
    </location>
</feature>
<dbReference type="OrthoDB" id="10424390at2759"/>
<dbReference type="AlphaFoldDB" id="A0A3E2HBK0"/>
<evidence type="ECO:0000313" key="2">
    <source>
        <dbReference type="EMBL" id="RFU30796.1"/>
    </source>
</evidence>
<feature type="compositionally biased region" description="Low complexity" evidence="1">
    <location>
        <begin position="13"/>
        <end position="26"/>
    </location>
</feature>
<accession>A0A3E2HBK0</accession>
<reference evidence="2 3" key="1">
    <citation type="submission" date="2018-05" db="EMBL/GenBank/DDBJ databases">
        <title>Draft genome sequence of Scytalidium lignicola DSM 105466, a ubiquitous saprotrophic fungus.</title>
        <authorList>
            <person name="Buettner E."/>
            <person name="Gebauer A.M."/>
            <person name="Hofrichter M."/>
            <person name="Liers C."/>
            <person name="Kellner H."/>
        </authorList>
    </citation>
    <scope>NUCLEOTIDE SEQUENCE [LARGE SCALE GENOMIC DNA]</scope>
    <source>
        <strain evidence="2 3">DSM 105466</strain>
    </source>
</reference>
<dbReference type="Proteomes" id="UP000258309">
    <property type="component" value="Unassembled WGS sequence"/>
</dbReference>
<feature type="non-terminal residue" evidence="2">
    <location>
        <position position="1"/>
    </location>
</feature>
<keyword evidence="3" id="KW-1185">Reference proteome</keyword>
<evidence type="ECO:0000256" key="1">
    <source>
        <dbReference type="SAM" id="MobiDB-lite"/>
    </source>
</evidence>
<feature type="region of interest" description="Disordered" evidence="1">
    <location>
        <begin position="1"/>
        <end position="26"/>
    </location>
</feature>